<reference evidence="1 2" key="1">
    <citation type="journal article" date="2007" name="Genome Res.">
        <title>Genome characteristics of facultatively symbiotic Frankia sp. strains reflect host range and host plant biogeography.</title>
        <authorList>
            <person name="Normand P."/>
            <person name="Lapierre P."/>
            <person name="Tisa L.S."/>
            <person name="Gogarten J.P."/>
            <person name="Alloisio N."/>
            <person name="Bagnarol E."/>
            <person name="Bassi C.A."/>
            <person name="Berry A.M."/>
            <person name="Bickhart D.M."/>
            <person name="Choisne N."/>
            <person name="Couloux A."/>
            <person name="Cournoyer B."/>
            <person name="Cruveiller S."/>
            <person name="Daubin V."/>
            <person name="Demange N."/>
            <person name="Francino M.P."/>
            <person name="Goltsman E."/>
            <person name="Huang Y."/>
            <person name="Kopp O.R."/>
            <person name="Labarre L."/>
            <person name="Lapidus A."/>
            <person name="Lavire C."/>
            <person name="Marechal J."/>
            <person name="Martinez M."/>
            <person name="Mastronunzio J.E."/>
            <person name="Mullin B.C."/>
            <person name="Niemann J."/>
            <person name="Pujic P."/>
            <person name="Rawnsley T."/>
            <person name="Rouy Z."/>
            <person name="Schenowitz C."/>
            <person name="Sellstedt A."/>
            <person name="Tavares F."/>
            <person name="Tomkins J.P."/>
            <person name="Vallenet D."/>
            <person name="Valverde C."/>
            <person name="Wall L.G."/>
            <person name="Wang Y."/>
            <person name="Medigue C."/>
            <person name="Benson D.R."/>
        </authorList>
    </citation>
    <scope>NUCLEOTIDE SEQUENCE [LARGE SCALE GENOMIC DNA]</scope>
    <source>
        <strain evidence="2">DSM 45986 / CECT 9034 / ACN14a</strain>
    </source>
</reference>
<dbReference type="OrthoDB" id="3214571at2"/>
<dbReference type="KEGG" id="fal:FRAAL0270"/>
<accession>Q0RTZ8</accession>
<keyword evidence="2" id="KW-1185">Reference proteome</keyword>
<dbReference type="RefSeq" id="WP_011601530.1">
    <property type="nucleotide sequence ID" value="NC_008278.1"/>
</dbReference>
<evidence type="ECO:0000313" key="2">
    <source>
        <dbReference type="Proteomes" id="UP000000657"/>
    </source>
</evidence>
<dbReference type="Proteomes" id="UP000000657">
    <property type="component" value="Chromosome"/>
</dbReference>
<gene>
    <name evidence="1" type="ordered locus">FRAAL0270</name>
</gene>
<organism evidence="1 2">
    <name type="scientific">Frankia alni (strain DSM 45986 / CECT 9034 / ACN14a)</name>
    <dbReference type="NCBI Taxonomy" id="326424"/>
    <lineage>
        <taxon>Bacteria</taxon>
        <taxon>Bacillati</taxon>
        <taxon>Actinomycetota</taxon>
        <taxon>Actinomycetes</taxon>
        <taxon>Frankiales</taxon>
        <taxon>Frankiaceae</taxon>
        <taxon>Frankia</taxon>
    </lineage>
</organism>
<dbReference type="EMBL" id="CT573213">
    <property type="protein sequence ID" value="CAJ58947.1"/>
    <property type="molecule type" value="Genomic_DNA"/>
</dbReference>
<dbReference type="HOGENOM" id="CLU_2368719_0_0_11"/>
<dbReference type="STRING" id="326424.FRAAL0270"/>
<protein>
    <submittedName>
        <fullName evidence="1">Uncharacterized protein</fullName>
    </submittedName>
</protein>
<dbReference type="AlphaFoldDB" id="Q0RTZ8"/>
<evidence type="ECO:0000313" key="1">
    <source>
        <dbReference type="EMBL" id="CAJ58947.1"/>
    </source>
</evidence>
<sequence length="95" mass="10369">MSSKLNWLVCKVGCIECGMIEDPALRIIGVYADEPAAITAARDTAQTIAKRWGMTNSDEPYRVNAAEMLGTRMGAGWMWTPADHEQVFAVQVPGP</sequence>
<proteinExistence type="predicted"/>
<name>Q0RTZ8_FRAAA</name>